<reference evidence="2 3" key="1">
    <citation type="journal article" date="2019" name="Sci. Rep.">
        <title>A high-quality genome of Eragrostis curvula grass provides insights into Poaceae evolution and supports new strategies to enhance forage quality.</title>
        <authorList>
            <person name="Carballo J."/>
            <person name="Santos B.A.C.M."/>
            <person name="Zappacosta D."/>
            <person name="Garbus I."/>
            <person name="Selva J.P."/>
            <person name="Gallo C.A."/>
            <person name="Diaz A."/>
            <person name="Albertini E."/>
            <person name="Caccamo M."/>
            <person name="Echenique V."/>
        </authorList>
    </citation>
    <scope>NUCLEOTIDE SEQUENCE [LARGE SCALE GENOMIC DNA]</scope>
    <source>
        <strain evidence="3">cv. Victoria</strain>
        <tissue evidence="2">Leaf</tissue>
    </source>
</reference>
<accession>A0A5J9U5P5</accession>
<keyword evidence="3" id="KW-1185">Reference proteome</keyword>
<feature type="region of interest" description="Disordered" evidence="1">
    <location>
        <begin position="178"/>
        <end position="211"/>
    </location>
</feature>
<evidence type="ECO:0000256" key="1">
    <source>
        <dbReference type="SAM" id="MobiDB-lite"/>
    </source>
</evidence>
<sequence>QNRGKSLHETEAARPAQVFATVQHQLPPPLLPPKSGTAFAPSKTRAALLLRKPAPPLFEQTIDLKNACKIEIHVTSFQTVEDSRSVYHKGKVLEWVDSEEYSIIDREKDVLQHYCWASNQEANFWAEMNVCDDNLAIVHEKELQIEPRIETEMQIIVRNKSPLAEAADLVWAEEPQYGVTTAGPERVEEEEKEHYMDPGFDAEGDDPLGADEEWRYFKKKAAG</sequence>
<dbReference type="EMBL" id="RWGY01000029">
    <property type="protein sequence ID" value="TVU18598.1"/>
    <property type="molecule type" value="Genomic_DNA"/>
</dbReference>
<dbReference type="Gramene" id="TVU18598">
    <property type="protein sequence ID" value="TVU18598"/>
    <property type="gene ID" value="EJB05_34705"/>
</dbReference>
<name>A0A5J9U5P5_9POAL</name>
<dbReference type="AlphaFoldDB" id="A0A5J9U5P5"/>
<feature type="compositionally biased region" description="Acidic residues" evidence="1">
    <location>
        <begin position="200"/>
        <end position="211"/>
    </location>
</feature>
<comment type="caution">
    <text evidence="2">The sequence shown here is derived from an EMBL/GenBank/DDBJ whole genome shotgun (WGS) entry which is preliminary data.</text>
</comment>
<protein>
    <submittedName>
        <fullName evidence="2">Uncharacterized protein</fullName>
    </submittedName>
</protein>
<gene>
    <name evidence="2" type="ORF">EJB05_34705</name>
</gene>
<dbReference type="Proteomes" id="UP000324897">
    <property type="component" value="Chromosome 7"/>
</dbReference>
<dbReference type="OrthoDB" id="695910at2759"/>
<evidence type="ECO:0000313" key="2">
    <source>
        <dbReference type="EMBL" id="TVU18598.1"/>
    </source>
</evidence>
<evidence type="ECO:0000313" key="3">
    <source>
        <dbReference type="Proteomes" id="UP000324897"/>
    </source>
</evidence>
<organism evidence="2 3">
    <name type="scientific">Eragrostis curvula</name>
    <name type="common">weeping love grass</name>
    <dbReference type="NCBI Taxonomy" id="38414"/>
    <lineage>
        <taxon>Eukaryota</taxon>
        <taxon>Viridiplantae</taxon>
        <taxon>Streptophyta</taxon>
        <taxon>Embryophyta</taxon>
        <taxon>Tracheophyta</taxon>
        <taxon>Spermatophyta</taxon>
        <taxon>Magnoliopsida</taxon>
        <taxon>Liliopsida</taxon>
        <taxon>Poales</taxon>
        <taxon>Poaceae</taxon>
        <taxon>PACMAD clade</taxon>
        <taxon>Chloridoideae</taxon>
        <taxon>Eragrostideae</taxon>
        <taxon>Eragrostidinae</taxon>
        <taxon>Eragrostis</taxon>
    </lineage>
</organism>
<proteinExistence type="predicted"/>
<feature type="non-terminal residue" evidence="2">
    <location>
        <position position="1"/>
    </location>
</feature>